<dbReference type="Pfam" id="PF13360">
    <property type="entry name" value="PQQ_2"/>
    <property type="match status" value="3"/>
</dbReference>
<organism evidence="8 9">
    <name type="scientific">Streptomyces macrosporus</name>
    <dbReference type="NCBI Taxonomy" id="44032"/>
    <lineage>
        <taxon>Bacteria</taxon>
        <taxon>Bacillati</taxon>
        <taxon>Actinomycetota</taxon>
        <taxon>Actinomycetes</taxon>
        <taxon>Kitasatosporales</taxon>
        <taxon>Streptomycetaceae</taxon>
        <taxon>Streptomyces</taxon>
    </lineage>
</organism>
<evidence type="ECO:0000256" key="6">
    <source>
        <dbReference type="SAM" id="MobiDB-lite"/>
    </source>
</evidence>
<dbReference type="InterPro" id="IPR017441">
    <property type="entry name" value="Protein_kinase_ATP_BS"/>
</dbReference>
<feature type="region of interest" description="Disordered" evidence="6">
    <location>
        <begin position="288"/>
        <end position="307"/>
    </location>
</feature>
<keyword evidence="2 5" id="KW-0547">Nucleotide-binding</keyword>
<dbReference type="InterPro" id="IPR018391">
    <property type="entry name" value="PQQ_b-propeller_rpt"/>
</dbReference>
<dbReference type="InterPro" id="IPR015943">
    <property type="entry name" value="WD40/YVTN_repeat-like_dom_sf"/>
</dbReference>
<feature type="compositionally biased region" description="Pro residues" evidence="6">
    <location>
        <begin position="386"/>
        <end position="399"/>
    </location>
</feature>
<sequence length="740" mass="75950">MEPLQPGDPERVGDHRLLARLGAGGMGVVYLGRSPGGRAVAVKVVRERFAGDAVYRARFRREVAAARRVTGTFTAPVLDADPEAAAPWLVTAYLPGPTLWEAVDAFGSLPPTAVRVLAAALAEALADIHRAGLAHRDLKPGNIVLTAGGPRVIDFGITRPEDATAITRVGSVVGTPGFMAPEQLSGGATGPAGDVFSLGAVLVFAATGEAPFGAAEVVPRRARAELDGVTDPDLRALVAACLSREPRRRPTAADLLERLGDGTVSVQGTGWLPAPLAQEIDRRTARARHLPDPPADRPVPALSGPAAADPALMGEATVDPAAAAPPDGTGPEGRGEDTAPTGSRGPTRRRVIAAGAAALAAAGGAVALWRGRGPDRAVAKDASGPSRPPSRAPSTPPAPARAVPRWKVRVGDYYPDLFAAGGLVLARSEEDLRALDPRTGKVRWTRSTALDGTSIARSHGGPAAGDATAGDTAYVADSRNGKWRLSAVHAASGATRWTYRLPFGELPLWTVATGPVVCFGHGRIRALGAADGQPRWTADVGAEGGLAAVDGTVAAVNDAELVGLDADSGRTGWTYRLDQGLPPRTGNGLVFLCDRHGTLHAVRADSGEGVWRRSVGGVNFGSGLQPGDGMLYVGGGGGDVLALEAETGEIVWSRRLGRNEGAPYGHSNALGLSGDTLYVGCTDRTAYALDAADGRVLWTHPADVTLTSGPVAAAGLVFVGTRDGHVQALEAPNGGPRAGT</sequence>
<evidence type="ECO:0000256" key="1">
    <source>
        <dbReference type="ARBA" id="ARBA00022679"/>
    </source>
</evidence>
<dbReference type="InterPro" id="IPR011047">
    <property type="entry name" value="Quinoprotein_ADH-like_sf"/>
</dbReference>
<dbReference type="Gene3D" id="1.10.510.10">
    <property type="entry name" value="Transferase(Phosphotransferase) domain 1"/>
    <property type="match status" value="1"/>
</dbReference>
<dbReference type="PROSITE" id="PS00108">
    <property type="entry name" value="PROTEIN_KINASE_ST"/>
    <property type="match status" value="1"/>
</dbReference>
<dbReference type="SUPFAM" id="SSF50998">
    <property type="entry name" value="Quinoprotein alcohol dehydrogenase-like"/>
    <property type="match status" value="2"/>
</dbReference>
<dbReference type="Pfam" id="PF00069">
    <property type="entry name" value="Pkinase"/>
    <property type="match status" value="1"/>
</dbReference>
<dbReference type="SMART" id="SM00564">
    <property type="entry name" value="PQQ"/>
    <property type="match status" value="8"/>
</dbReference>
<dbReference type="InterPro" id="IPR000719">
    <property type="entry name" value="Prot_kinase_dom"/>
</dbReference>
<feature type="compositionally biased region" description="Low complexity" evidence="6">
    <location>
        <begin position="319"/>
        <end position="329"/>
    </location>
</feature>
<dbReference type="InterPro" id="IPR002372">
    <property type="entry name" value="PQQ_rpt_dom"/>
</dbReference>
<protein>
    <recommendedName>
        <fullName evidence="7">Protein kinase domain-containing protein</fullName>
    </recommendedName>
</protein>
<evidence type="ECO:0000259" key="7">
    <source>
        <dbReference type="PROSITE" id="PS50011"/>
    </source>
</evidence>
<dbReference type="PROSITE" id="PS00107">
    <property type="entry name" value="PROTEIN_KINASE_ATP"/>
    <property type="match status" value="1"/>
</dbReference>
<dbReference type="PROSITE" id="PS50011">
    <property type="entry name" value="PROTEIN_KINASE_DOM"/>
    <property type="match status" value="1"/>
</dbReference>
<dbReference type="EMBL" id="BAAASZ010000026">
    <property type="protein sequence ID" value="GAA2449051.1"/>
    <property type="molecule type" value="Genomic_DNA"/>
</dbReference>
<evidence type="ECO:0000256" key="5">
    <source>
        <dbReference type="PROSITE-ProRule" id="PRU10141"/>
    </source>
</evidence>
<evidence type="ECO:0000313" key="9">
    <source>
        <dbReference type="Proteomes" id="UP001501638"/>
    </source>
</evidence>
<name>A0ABP5X922_9ACTN</name>
<feature type="region of interest" description="Disordered" evidence="6">
    <location>
        <begin position="319"/>
        <end position="347"/>
    </location>
</feature>
<accession>A0ABP5X922</accession>
<dbReference type="PANTHER" id="PTHR43289:SF34">
    <property type="entry name" value="SERINE_THREONINE-PROTEIN KINASE YBDM-RELATED"/>
    <property type="match status" value="1"/>
</dbReference>
<feature type="domain" description="Protein kinase" evidence="7">
    <location>
        <begin position="15"/>
        <end position="272"/>
    </location>
</feature>
<evidence type="ECO:0000256" key="3">
    <source>
        <dbReference type="ARBA" id="ARBA00022777"/>
    </source>
</evidence>
<keyword evidence="1" id="KW-0808">Transferase</keyword>
<evidence type="ECO:0000256" key="2">
    <source>
        <dbReference type="ARBA" id="ARBA00022741"/>
    </source>
</evidence>
<dbReference type="InterPro" id="IPR008271">
    <property type="entry name" value="Ser/Thr_kinase_AS"/>
</dbReference>
<dbReference type="PANTHER" id="PTHR43289">
    <property type="entry name" value="MITOGEN-ACTIVATED PROTEIN KINASE KINASE KINASE 20-RELATED"/>
    <property type="match status" value="1"/>
</dbReference>
<dbReference type="InterPro" id="IPR011009">
    <property type="entry name" value="Kinase-like_dom_sf"/>
</dbReference>
<feature type="binding site" evidence="5">
    <location>
        <position position="43"/>
    </location>
    <ligand>
        <name>ATP</name>
        <dbReference type="ChEBI" id="CHEBI:30616"/>
    </ligand>
</feature>
<comment type="caution">
    <text evidence="8">The sequence shown here is derived from an EMBL/GenBank/DDBJ whole genome shotgun (WGS) entry which is preliminary data.</text>
</comment>
<keyword evidence="4 5" id="KW-0067">ATP-binding</keyword>
<evidence type="ECO:0000256" key="4">
    <source>
        <dbReference type="ARBA" id="ARBA00022840"/>
    </source>
</evidence>
<keyword evidence="3" id="KW-0418">Kinase</keyword>
<dbReference type="SMART" id="SM00220">
    <property type="entry name" value="S_TKc"/>
    <property type="match status" value="1"/>
</dbReference>
<feature type="region of interest" description="Disordered" evidence="6">
    <location>
        <begin position="375"/>
        <end position="403"/>
    </location>
</feature>
<dbReference type="Proteomes" id="UP001501638">
    <property type="component" value="Unassembled WGS sequence"/>
</dbReference>
<dbReference type="CDD" id="cd14014">
    <property type="entry name" value="STKc_PknB_like"/>
    <property type="match status" value="1"/>
</dbReference>
<dbReference type="SUPFAM" id="SSF56112">
    <property type="entry name" value="Protein kinase-like (PK-like)"/>
    <property type="match status" value="1"/>
</dbReference>
<dbReference type="Gene3D" id="2.130.10.10">
    <property type="entry name" value="YVTN repeat-like/Quinoprotein amine dehydrogenase"/>
    <property type="match status" value="2"/>
</dbReference>
<gene>
    <name evidence="8" type="ORF">GCM10010405_35560</name>
</gene>
<proteinExistence type="predicted"/>
<evidence type="ECO:0000313" key="8">
    <source>
        <dbReference type="EMBL" id="GAA2449051.1"/>
    </source>
</evidence>
<reference evidence="9" key="1">
    <citation type="journal article" date="2019" name="Int. J. Syst. Evol. Microbiol.">
        <title>The Global Catalogue of Microorganisms (GCM) 10K type strain sequencing project: providing services to taxonomists for standard genome sequencing and annotation.</title>
        <authorList>
            <consortium name="The Broad Institute Genomics Platform"/>
            <consortium name="The Broad Institute Genome Sequencing Center for Infectious Disease"/>
            <person name="Wu L."/>
            <person name="Ma J."/>
        </authorList>
    </citation>
    <scope>NUCLEOTIDE SEQUENCE [LARGE SCALE GENOMIC DNA]</scope>
    <source>
        <strain evidence="9">JCM 6305</strain>
    </source>
</reference>
<dbReference type="Gene3D" id="3.30.200.20">
    <property type="entry name" value="Phosphorylase Kinase, domain 1"/>
    <property type="match status" value="1"/>
</dbReference>
<keyword evidence="9" id="KW-1185">Reference proteome</keyword>